<reference evidence="9" key="1">
    <citation type="submission" date="2022-08" db="UniProtKB">
        <authorList>
            <consortium name="EnsemblMetazoa"/>
        </authorList>
    </citation>
    <scope>IDENTIFICATION</scope>
    <source>
        <strain evidence="9">Dongola</strain>
    </source>
</reference>
<evidence type="ECO:0000256" key="5">
    <source>
        <dbReference type="ARBA" id="ARBA00022840"/>
    </source>
</evidence>
<proteinExistence type="predicted"/>
<comment type="catalytic activity">
    <reaction evidence="6">
        <text>L-threonyl-[protein] + ATP = O-phospho-L-threonyl-[protein] + ADP + H(+)</text>
        <dbReference type="Rhea" id="RHEA:46608"/>
        <dbReference type="Rhea" id="RHEA-COMP:11060"/>
        <dbReference type="Rhea" id="RHEA-COMP:11605"/>
        <dbReference type="ChEBI" id="CHEBI:15378"/>
        <dbReference type="ChEBI" id="CHEBI:30013"/>
        <dbReference type="ChEBI" id="CHEBI:30616"/>
        <dbReference type="ChEBI" id="CHEBI:61977"/>
        <dbReference type="ChEBI" id="CHEBI:456216"/>
        <dbReference type="EC" id="2.7.11.1"/>
    </reaction>
</comment>
<dbReference type="InterPro" id="IPR011009">
    <property type="entry name" value="Kinase-like_dom_sf"/>
</dbReference>
<dbReference type="PANTHER" id="PTHR24350">
    <property type="entry name" value="SERINE/THREONINE-PROTEIN KINASE IAL-RELATED"/>
    <property type="match status" value="1"/>
</dbReference>
<evidence type="ECO:0000256" key="4">
    <source>
        <dbReference type="ARBA" id="ARBA00022777"/>
    </source>
</evidence>
<keyword evidence="1" id="KW-0723">Serine/threonine-protein kinase</keyword>
<dbReference type="AlphaFoldDB" id="A0A182IES5"/>
<dbReference type="VEuPathDB" id="VectorBase:AARA012102"/>
<protein>
    <recommendedName>
        <fullName evidence="8">Protein kinase domain-containing protein</fullName>
    </recommendedName>
</protein>
<name>A0A182IES5_ANOAR</name>
<sequence>MAQCLPHTKTVDLWTLGVLAYKLLCSKAPFLTTTYQESYRKIMTLQFKMPPDVTKPVAHLISRLFL</sequence>
<evidence type="ECO:0000256" key="6">
    <source>
        <dbReference type="ARBA" id="ARBA00047899"/>
    </source>
</evidence>
<keyword evidence="4" id="KW-0418">Kinase</keyword>
<evidence type="ECO:0000256" key="7">
    <source>
        <dbReference type="ARBA" id="ARBA00048679"/>
    </source>
</evidence>
<dbReference type="GO" id="GO:0004674">
    <property type="term" value="F:protein serine/threonine kinase activity"/>
    <property type="evidence" value="ECO:0007669"/>
    <property type="project" value="UniProtKB-KW"/>
</dbReference>
<accession>A0A182IES5</accession>
<dbReference type="Gene3D" id="1.10.510.10">
    <property type="entry name" value="Transferase(Phosphotransferase) domain 1"/>
    <property type="match status" value="1"/>
</dbReference>
<evidence type="ECO:0000256" key="1">
    <source>
        <dbReference type="ARBA" id="ARBA00022527"/>
    </source>
</evidence>
<keyword evidence="5" id="KW-0067">ATP-binding</keyword>
<evidence type="ECO:0000313" key="10">
    <source>
        <dbReference type="Proteomes" id="UP000075840"/>
    </source>
</evidence>
<keyword evidence="3" id="KW-0547">Nucleotide-binding</keyword>
<evidence type="ECO:0000256" key="2">
    <source>
        <dbReference type="ARBA" id="ARBA00022679"/>
    </source>
</evidence>
<keyword evidence="10" id="KW-1185">Reference proteome</keyword>
<evidence type="ECO:0000256" key="3">
    <source>
        <dbReference type="ARBA" id="ARBA00022741"/>
    </source>
</evidence>
<dbReference type="GO" id="GO:0005524">
    <property type="term" value="F:ATP binding"/>
    <property type="evidence" value="ECO:0007669"/>
    <property type="project" value="UniProtKB-KW"/>
</dbReference>
<dbReference type="EMBL" id="APCN01009611">
    <property type="status" value="NOT_ANNOTATED_CDS"/>
    <property type="molecule type" value="Genomic_DNA"/>
</dbReference>
<organism evidence="9 10">
    <name type="scientific">Anopheles arabiensis</name>
    <name type="common">Mosquito</name>
    <dbReference type="NCBI Taxonomy" id="7173"/>
    <lineage>
        <taxon>Eukaryota</taxon>
        <taxon>Metazoa</taxon>
        <taxon>Ecdysozoa</taxon>
        <taxon>Arthropoda</taxon>
        <taxon>Hexapoda</taxon>
        <taxon>Insecta</taxon>
        <taxon>Pterygota</taxon>
        <taxon>Neoptera</taxon>
        <taxon>Endopterygota</taxon>
        <taxon>Diptera</taxon>
        <taxon>Nematocera</taxon>
        <taxon>Culicoidea</taxon>
        <taxon>Culicidae</taxon>
        <taxon>Anophelinae</taxon>
        <taxon>Anopheles</taxon>
    </lineage>
</organism>
<evidence type="ECO:0000259" key="8">
    <source>
        <dbReference type="PROSITE" id="PS50011"/>
    </source>
</evidence>
<dbReference type="SUPFAM" id="SSF56112">
    <property type="entry name" value="Protein kinase-like (PK-like)"/>
    <property type="match status" value="1"/>
</dbReference>
<feature type="domain" description="Protein kinase" evidence="8">
    <location>
        <begin position="1"/>
        <end position="66"/>
    </location>
</feature>
<dbReference type="InterPro" id="IPR030616">
    <property type="entry name" value="Aur-like"/>
</dbReference>
<comment type="catalytic activity">
    <reaction evidence="7">
        <text>L-seryl-[protein] + ATP = O-phospho-L-seryl-[protein] + ADP + H(+)</text>
        <dbReference type="Rhea" id="RHEA:17989"/>
        <dbReference type="Rhea" id="RHEA-COMP:9863"/>
        <dbReference type="Rhea" id="RHEA-COMP:11604"/>
        <dbReference type="ChEBI" id="CHEBI:15378"/>
        <dbReference type="ChEBI" id="CHEBI:29999"/>
        <dbReference type="ChEBI" id="CHEBI:30616"/>
        <dbReference type="ChEBI" id="CHEBI:83421"/>
        <dbReference type="ChEBI" id="CHEBI:456216"/>
        <dbReference type="EC" id="2.7.11.1"/>
    </reaction>
</comment>
<keyword evidence="2" id="KW-0808">Transferase</keyword>
<dbReference type="InterPro" id="IPR000719">
    <property type="entry name" value="Prot_kinase_dom"/>
</dbReference>
<evidence type="ECO:0000313" key="9">
    <source>
        <dbReference type="EnsemblMetazoa" id="AARA012102-PA"/>
    </source>
</evidence>
<dbReference type="EnsemblMetazoa" id="AARA012102-RA">
    <property type="protein sequence ID" value="AARA012102-PA"/>
    <property type="gene ID" value="AARA012102"/>
</dbReference>
<dbReference type="PROSITE" id="PS50011">
    <property type="entry name" value="PROTEIN_KINASE_DOM"/>
    <property type="match status" value="1"/>
</dbReference>
<dbReference type="Proteomes" id="UP000075840">
    <property type="component" value="Unassembled WGS sequence"/>
</dbReference>